<accession>D1CG78</accession>
<feature type="transmembrane region" description="Helical" evidence="6">
    <location>
        <begin position="105"/>
        <end position="123"/>
    </location>
</feature>
<dbReference type="EMBL" id="CP001825">
    <property type="protein sequence ID" value="ACZ41934.1"/>
    <property type="molecule type" value="Genomic_DNA"/>
</dbReference>
<dbReference type="GO" id="GO:0005886">
    <property type="term" value="C:plasma membrane"/>
    <property type="evidence" value="ECO:0007669"/>
    <property type="project" value="UniProtKB-SubCell"/>
</dbReference>
<feature type="transmembrane region" description="Helical" evidence="6">
    <location>
        <begin position="129"/>
        <end position="150"/>
    </location>
</feature>
<dbReference type="PANTHER" id="PTHR35007:SF1">
    <property type="entry name" value="PILUS ASSEMBLY PROTEIN"/>
    <property type="match status" value="1"/>
</dbReference>
<dbReference type="InterPro" id="IPR042094">
    <property type="entry name" value="T2SS_GspF_sf"/>
</dbReference>
<keyword evidence="5 6" id="KW-0472">Membrane</keyword>
<dbReference type="PANTHER" id="PTHR35007">
    <property type="entry name" value="INTEGRAL MEMBRANE PROTEIN-RELATED"/>
    <property type="match status" value="1"/>
</dbReference>
<keyword evidence="4 6" id="KW-1133">Transmembrane helix</keyword>
<comment type="subcellular location">
    <subcellularLocation>
        <location evidence="1">Cell membrane</location>
        <topology evidence="1">Multi-pass membrane protein</topology>
    </subcellularLocation>
</comment>
<organism evidence="8 9">
    <name type="scientific">Thermobaculum terrenum (strain ATCC BAA-798 / CCMEE 7001 / YNP1)</name>
    <dbReference type="NCBI Taxonomy" id="525904"/>
    <lineage>
        <taxon>Bacteria</taxon>
        <taxon>Bacillati</taxon>
        <taxon>Chloroflexota</taxon>
        <taxon>Chloroflexia</taxon>
        <taxon>Candidatus Thermobaculales</taxon>
        <taxon>Candidatus Thermobaculaceae</taxon>
        <taxon>Thermobaculum</taxon>
    </lineage>
</organism>
<dbReference type="Pfam" id="PF00482">
    <property type="entry name" value="T2SSF"/>
    <property type="match status" value="1"/>
</dbReference>
<evidence type="ECO:0000313" key="8">
    <source>
        <dbReference type="EMBL" id="ACZ41934.1"/>
    </source>
</evidence>
<feature type="transmembrane region" description="Helical" evidence="6">
    <location>
        <begin position="14"/>
        <end position="34"/>
    </location>
</feature>
<dbReference type="STRING" id="525904.Tter_1018"/>
<keyword evidence="3 6" id="KW-0812">Transmembrane</keyword>
<feature type="domain" description="Type II secretion system protein GspF" evidence="7">
    <location>
        <begin position="169"/>
        <end position="293"/>
    </location>
</feature>
<evidence type="ECO:0000256" key="5">
    <source>
        <dbReference type="ARBA" id="ARBA00023136"/>
    </source>
</evidence>
<dbReference type="RefSeq" id="WP_012874969.1">
    <property type="nucleotide sequence ID" value="NC_013525.1"/>
</dbReference>
<dbReference type="HOGENOM" id="CLU_064305_0_0_0"/>
<evidence type="ECO:0000256" key="6">
    <source>
        <dbReference type="SAM" id="Phobius"/>
    </source>
</evidence>
<evidence type="ECO:0000259" key="7">
    <source>
        <dbReference type="Pfam" id="PF00482"/>
    </source>
</evidence>
<evidence type="ECO:0000256" key="2">
    <source>
        <dbReference type="ARBA" id="ARBA00022475"/>
    </source>
</evidence>
<dbReference type="eggNOG" id="COG4965">
    <property type="taxonomic scope" value="Bacteria"/>
</dbReference>
<sequence>MANLDIIFTQPENLAGVTVALGIFLIFLGLTLYIKHRRWQERLHQLIGRHLEATSSSQDTSPEILPQKALLSWRIREKLKDLIITPKFRRELLTAGLGIAADKFILVRLAGALLCSFLVMLLIPGNYPLFRTIAAIFGLIAGYQLPRAYLALRRKRRLSALERQLPGAIDVLAGALEAGSSLAQAMMLAAREMSNPISDELIKVVRDQELGLSQEEALRRMLERCPSEDLDMMITAINIQYRVGGSLAHVLKSISTTIRERLRIKGEIKVLTAQGRISAYIVTAIPFLLTAVIFLLNRSYIMPLFTTNMGRIMLAVALAGIMMGYYMMRRIIAIKV</sequence>
<dbReference type="Proteomes" id="UP000000323">
    <property type="component" value="Chromosome 1"/>
</dbReference>
<name>D1CG78_THET1</name>
<dbReference type="KEGG" id="ttr:Tter_1018"/>
<reference evidence="9" key="1">
    <citation type="journal article" date="2010" name="Stand. Genomic Sci.">
        <title>Complete genome sequence of 'Thermobaculum terrenum' type strain (YNP1).</title>
        <authorList>
            <person name="Kiss H."/>
            <person name="Cleland D."/>
            <person name="Lapidus A."/>
            <person name="Lucas S."/>
            <person name="Glavina Del Rio T."/>
            <person name="Nolan M."/>
            <person name="Tice H."/>
            <person name="Han C."/>
            <person name="Goodwin L."/>
            <person name="Pitluck S."/>
            <person name="Liolios K."/>
            <person name="Ivanova N."/>
            <person name="Mavromatis K."/>
            <person name="Ovchinnikova G."/>
            <person name="Pati A."/>
            <person name="Chen A."/>
            <person name="Palaniappan K."/>
            <person name="Land M."/>
            <person name="Hauser L."/>
            <person name="Chang Y."/>
            <person name="Jeffries C."/>
            <person name="Lu M."/>
            <person name="Brettin T."/>
            <person name="Detter J."/>
            <person name="Goker M."/>
            <person name="Tindall B."/>
            <person name="Beck B."/>
            <person name="McDermott T."/>
            <person name="Woyke T."/>
            <person name="Bristow J."/>
            <person name="Eisen J."/>
            <person name="Markowitz V."/>
            <person name="Hugenholtz P."/>
            <person name="Kyrpides N."/>
            <person name="Klenk H."/>
            <person name="Cheng J."/>
        </authorList>
    </citation>
    <scope>NUCLEOTIDE SEQUENCE [LARGE SCALE GENOMIC DNA]</scope>
    <source>
        <strain evidence="9">ATCC BAA-798 / YNP1</strain>
    </source>
</reference>
<dbReference type="Gene3D" id="1.20.81.30">
    <property type="entry name" value="Type II secretion system (T2SS), domain F"/>
    <property type="match status" value="1"/>
</dbReference>
<dbReference type="OrthoDB" id="9803381at2"/>
<dbReference type="AlphaFoldDB" id="D1CG78"/>
<protein>
    <submittedName>
        <fullName evidence="8">Type II secretion system protein</fullName>
    </submittedName>
</protein>
<evidence type="ECO:0000256" key="3">
    <source>
        <dbReference type="ARBA" id="ARBA00022692"/>
    </source>
</evidence>
<dbReference type="InterPro" id="IPR018076">
    <property type="entry name" value="T2SS_GspF_dom"/>
</dbReference>
<feature type="transmembrane region" description="Helical" evidence="6">
    <location>
        <begin position="277"/>
        <end position="296"/>
    </location>
</feature>
<evidence type="ECO:0000256" key="1">
    <source>
        <dbReference type="ARBA" id="ARBA00004651"/>
    </source>
</evidence>
<feature type="transmembrane region" description="Helical" evidence="6">
    <location>
        <begin position="308"/>
        <end position="328"/>
    </location>
</feature>
<keyword evidence="9" id="KW-1185">Reference proteome</keyword>
<proteinExistence type="predicted"/>
<gene>
    <name evidence="8" type="ordered locus">Tter_1018</name>
</gene>
<keyword evidence="2" id="KW-1003">Cell membrane</keyword>
<evidence type="ECO:0000256" key="4">
    <source>
        <dbReference type="ARBA" id="ARBA00022989"/>
    </source>
</evidence>
<evidence type="ECO:0000313" key="9">
    <source>
        <dbReference type="Proteomes" id="UP000000323"/>
    </source>
</evidence>